<feature type="region of interest" description="Disordered" evidence="2">
    <location>
        <begin position="476"/>
        <end position="592"/>
    </location>
</feature>
<evidence type="ECO:0000313" key="4">
    <source>
        <dbReference type="EMBL" id="CAI8050699.1"/>
    </source>
</evidence>
<feature type="compositionally biased region" description="Basic and acidic residues" evidence="2">
    <location>
        <begin position="568"/>
        <end position="581"/>
    </location>
</feature>
<proteinExistence type="inferred from homology"/>
<gene>
    <name evidence="4" type="ORF">GBAR_LOCUS27812</name>
</gene>
<dbReference type="GO" id="GO:0051016">
    <property type="term" value="P:barbed-end actin filament capping"/>
    <property type="evidence" value="ECO:0007669"/>
    <property type="project" value="TreeGrafter"/>
</dbReference>
<comment type="caution">
    <text evidence="4">The sequence shown here is derived from an EMBL/GenBank/DDBJ whole genome shotgun (WGS) entry which is preliminary data.</text>
</comment>
<dbReference type="SUPFAM" id="SSF53639">
    <property type="entry name" value="AraD/HMP-PK domain-like"/>
    <property type="match status" value="1"/>
</dbReference>
<dbReference type="Pfam" id="PF00596">
    <property type="entry name" value="Aldolase_II"/>
    <property type="match status" value="1"/>
</dbReference>
<dbReference type="GO" id="GO:0051015">
    <property type="term" value="F:actin filament binding"/>
    <property type="evidence" value="ECO:0007669"/>
    <property type="project" value="TreeGrafter"/>
</dbReference>
<comment type="similarity">
    <text evidence="1">Belongs to the aldolase class II family. Adducin subfamily.</text>
</comment>
<organism evidence="4 5">
    <name type="scientific">Geodia barretti</name>
    <name type="common">Barrett's horny sponge</name>
    <dbReference type="NCBI Taxonomy" id="519541"/>
    <lineage>
        <taxon>Eukaryota</taxon>
        <taxon>Metazoa</taxon>
        <taxon>Porifera</taxon>
        <taxon>Demospongiae</taxon>
        <taxon>Heteroscleromorpha</taxon>
        <taxon>Tetractinellida</taxon>
        <taxon>Astrophorina</taxon>
        <taxon>Geodiidae</taxon>
        <taxon>Geodia</taxon>
    </lineage>
</organism>
<evidence type="ECO:0000313" key="5">
    <source>
        <dbReference type="Proteomes" id="UP001174909"/>
    </source>
</evidence>
<dbReference type="InterPro" id="IPR001303">
    <property type="entry name" value="Aldolase_II/adducin_N"/>
</dbReference>
<feature type="compositionally biased region" description="Low complexity" evidence="2">
    <location>
        <begin position="497"/>
        <end position="529"/>
    </location>
</feature>
<feature type="compositionally biased region" description="Low complexity" evidence="2">
    <location>
        <begin position="653"/>
        <end position="674"/>
    </location>
</feature>
<sequence>MLPFKEKRAYTLQRDFCVLEREKRVSKILGSHAFRAELEGILQGQLDGSRSPPKPSRALRSLQENVVPTSTINDLRGARSSRYVLHERQLRCKLASLCRLVDWFKWSQLVDNHVSARGVGERGEFLVNPFGLLYSEVTASSLVRVSGEEGGGIVDGGSTRLGVNRPGVELHSAIYGARRDVQCIMHLHTVAGTAVSAMNCGLLPISEEALGVGKVSYYEGRKPLVGHKEFAKALGKNKVLILPNHGLVAVGNCVEDCFHVMYNLIMACRIQVAAVSAGLSNLTLLPPPGRGAREEYAGTAAAAWSTKAQMEFEALMRMLDNQGYQTGYRYRGLSLLEAGGDSSRGAAWEEVVEGGETDTARRLRHKRKGYKEKGPHEAWAFLDDNRSRDKPLTKNTKIRVRVGDSGGGVSPVEEEEVTESGGDPWQFLTSRESSVISPDSKFQFTTYFQGWQSSQYCPETRQHQCRQWNYKRRPCLSLPPPQPPLGEETSSQEEENPTLPRPNRTPTAPATGPNLSCHSTSSAHSHTSHIAAGDTATLPPPDLSTLEQTAERVAHSTGVAVQKLSQRRVTEEETDRGRTHSDPNIASTWDDLSPSKHDPHYYHHRHLVVDSQGYSSGDEASYLGSPRRPAQTSITERQSTLPLNTTLHHAPNLHTPPTLDTPTPHTSHTTSPPSHAHPPLPTHTPAVISYPVGWSSAEKAAHVAKLVADSTGSAVQKLSETMAERQQTGTRDITTVLTHSAEI</sequence>
<evidence type="ECO:0000256" key="2">
    <source>
        <dbReference type="SAM" id="MobiDB-lite"/>
    </source>
</evidence>
<feature type="region of interest" description="Disordered" evidence="2">
    <location>
        <begin position="402"/>
        <end position="425"/>
    </location>
</feature>
<dbReference type="InterPro" id="IPR051017">
    <property type="entry name" value="Aldolase-II_Adducin_sf"/>
</dbReference>
<reference evidence="4" key="1">
    <citation type="submission" date="2023-03" db="EMBL/GenBank/DDBJ databases">
        <authorList>
            <person name="Steffen K."/>
            <person name="Cardenas P."/>
        </authorList>
    </citation>
    <scope>NUCLEOTIDE SEQUENCE</scope>
</reference>
<dbReference type="Gene3D" id="3.40.225.10">
    <property type="entry name" value="Class II aldolase/adducin N-terminal domain"/>
    <property type="match status" value="1"/>
</dbReference>
<dbReference type="Proteomes" id="UP001174909">
    <property type="component" value="Unassembled WGS sequence"/>
</dbReference>
<protein>
    <submittedName>
        <fullName evidence="4">Alpha-adducin</fullName>
    </submittedName>
</protein>
<dbReference type="SMART" id="SM01007">
    <property type="entry name" value="Aldolase_II"/>
    <property type="match status" value="1"/>
</dbReference>
<evidence type="ECO:0000259" key="3">
    <source>
        <dbReference type="SMART" id="SM01007"/>
    </source>
</evidence>
<feature type="domain" description="Class II aldolase/adducin N-terminal" evidence="3">
    <location>
        <begin position="92"/>
        <end position="272"/>
    </location>
</feature>
<feature type="region of interest" description="Disordered" evidence="2">
    <location>
        <begin position="612"/>
        <end position="684"/>
    </location>
</feature>
<dbReference type="EMBL" id="CASHTH010003883">
    <property type="protein sequence ID" value="CAI8050699.1"/>
    <property type="molecule type" value="Genomic_DNA"/>
</dbReference>
<dbReference type="GO" id="GO:0005856">
    <property type="term" value="C:cytoskeleton"/>
    <property type="evidence" value="ECO:0007669"/>
    <property type="project" value="TreeGrafter"/>
</dbReference>
<dbReference type="PANTHER" id="PTHR10672:SF3">
    <property type="entry name" value="PROTEIN HU-LI TAI SHAO"/>
    <property type="match status" value="1"/>
</dbReference>
<dbReference type="InterPro" id="IPR036409">
    <property type="entry name" value="Aldolase_II/adducin_N_sf"/>
</dbReference>
<evidence type="ECO:0000256" key="1">
    <source>
        <dbReference type="ARBA" id="ARBA00006274"/>
    </source>
</evidence>
<feature type="compositionally biased region" description="Polar residues" evidence="2">
    <location>
        <begin position="630"/>
        <end position="647"/>
    </location>
</feature>
<dbReference type="PANTHER" id="PTHR10672">
    <property type="entry name" value="ADDUCIN"/>
    <property type="match status" value="1"/>
</dbReference>
<dbReference type="GO" id="GO:0005886">
    <property type="term" value="C:plasma membrane"/>
    <property type="evidence" value="ECO:0007669"/>
    <property type="project" value="UniProtKB-SubCell"/>
</dbReference>
<keyword evidence="5" id="KW-1185">Reference proteome</keyword>
<dbReference type="AlphaFoldDB" id="A0AA35TMF8"/>
<accession>A0AA35TMF8</accession>
<name>A0AA35TMF8_GEOBA</name>